<reference evidence="3 4" key="1">
    <citation type="submission" date="2020-01" db="EMBL/GenBank/DDBJ databases">
        <title>Complete genome sequence of Chitinophaga sp. H33E-04 isolated from quinoa roots.</title>
        <authorList>
            <person name="Weon H.-Y."/>
            <person name="Lee S.A."/>
        </authorList>
    </citation>
    <scope>NUCLEOTIDE SEQUENCE [LARGE SCALE GENOMIC DNA]</scope>
    <source>
        <strain evidence="3 4">H33E-04</strain>
    </source>
</reference>
<dbReference type="AlphaFoldDB" id="A0A6B9ZBH4"/>
<name>A0A6B9ZBH4_9BACT</name>
<protein>
    <submittedName>
        <fullName evidence="3">DUF434 domain-containing protein</fullName>
    </submittedName>
</protein>
<dbReference type="Pfam" id="PF04256">
    <property type="entry name" value="DUF434"/>
    <property type="match status" value="1"/>
</dbReference>
<feature type="domain" description="DUF434" evidence="1">
    <location>
        <begin position="32"/>
        <end position="85"/>
    </location>
</feature>
<evidence type="ECO:0000259" key="1">
    <source>
        <dbReference type="Pfam" id="PF04256"/>
    </source>
</evidence>
<dbReference type="InterPro" id="IPR007368">
    <property type="entry name" value="DUF434"/>
</dbReference>
<dbReference type="Proteomes" id="UP000476411">
    <property type="component" value="Chromosome"/>
</dbReference>
<dbReference type="RefSeq" id="WP_162331343.1">
    <property type="nucleotide sequence ID" value="NZ_CP048113.1"/>
</dbReference>
<feature type="domain" description="DUF5616" evidence="2">
    <location>
        <begin position="90"/>
        <end position="227"/>
    </location>
</feature>
<dbReference type="Pfam" id="PF18481">
    <property type="entry name" value="DUF5616"/>
    <property type="match status" value="1"/>
</dbReference>
<evidence type="ECO:0000259" key="2">
    <source>
        <dbReference type="Pfam" id="PF18481"/>
    </source>
</evidence>
<dbReference type="EMBL" id="CP048113">
    <property type="protein sequence ID" value="QHS59648.1"/>
    <property type="molecule type" value="Genomic_DNA"/>
</dbReference>
<dbReference type="PANTHER" id="PTHR42252:SF1">
    <property type="entry name" value="DUF434 DOMAIN-CONTAINING PROTEIN"/>
    <property type="match status" value="1"/>
</dbReference>
<gene>
    <name evidence="3" type="ORF">GWR21_08600</name>
</gene>
<sequence>MDNQQSPTARDREKHHEDSHLFGQPAALQHMQQALEDLCFLLSRDYPFKAALALVGNRYQLVKRQQQALQGMACSDVQLRNRRNKELSAADLKGKEVLLDAFNILILLETALSGGYIFRGLDGCFRDISSVHGAYRKVSQTEEVLRLVGEALQQLGVTNVTWIFDAPVSNSGKMKGMCYEIAEQRGFHWDARLETSPDKYLIDSHAVVCSADAWVLDDCVAWFNLGAYIIAQLHDRELRIVQSGA</sequence>
<evidence type="ECO:0000313" key="3">
    <source>
        <dbReference type="EMBL" id="QHS59648.1"/>
    </source>
</evidence>
<proteinExistence type="predicted"/>
<dbReference type="KEGG" id="chih:GWR21_08600"/>
<organism evidence="3 4">
    <name type="scientific">Chitinophaga agri</name>
    <dbReference type="NCBI Taxonomy" id="2703787"/>
    <lineage>
        <taxon>Bacteria</taxon>
        <taxon>Pseudomonadati</taxon>
        <taxon>Bacteroidota</taxon>
        <taxon>Chitinophagia</taxon>
        <taxon>Chitinophagales</taxon>
        <taxon>Chitinophagaceae</taxon>
        <taxon>Chitinophaga</taxon>
    </lineage>
</organism>
<keyword evidence="4" id="KW-1185">Reference proteome</keyword>
<dbReference type="PANTHER" id="PTHR42252">
    <property type="entry name" value="DUF5616 DOMAIN-CONTAINING PROTEIN"/>
    <property type="match status" value="1"/>
</dbReference>
<dbReference type="InterPro" id="IPR041652">
    <property type="entry name" value="DUF5616"/>
</dbReference>
<accession>A0A6B9ZBH4</accession>
<evidence type="ECO:0000313" key="4">
    <source>
        <dbReference type="Proteomes" id="UP000476411"/>
    </source>
</evidence>